<keyword evidence="1" id="KW-0472">Membrane</keyword>
<reference evidence="2 3" key="1">
    <citation type="journal article" date="2019" name="Int. J. Syst. Evol. Microbiol.">
        <title>The Global Catalogue of Microorganisms (GCM) 10K type strain sequencing project: providing services to taxonomists for standard genome sequencing and annotation.</title>
        <authorList>
            <consortium name="The Broad Institute Genomics Platform"/>
            <consortium name="The Broad Institute Genome Sequencing Center for Infectious Disease"/>
            <person name="Wu L."/>
            <person name="Ma J."/>
        </authorList>
    </citation>
    <scope>NUCLEOTIDE SEQUENCE [LARGE SCALE GENOMIC DNA]</scope>
    <source>
        <strain evidence="2 3">JCM 3325</strain>
    </source>
</reference>
<feature type="transmembrane region" description="Helical" evidence="1">
    <location>
        <begin position="664"/>
        <end position="683"/>
    </location>
</feature>
<evidence type="ECO:0000313" key="3">
    <source>
        <dbReference type="Proteomes" id="UP001501231"/>
    </source>
</evidence>
<evidence type="ECO:0000256" key="1">
    <source>
        <dbReference type="SAM" id="Phobius"/>
    </source>
</evidence>
<proteinExistence type="predicted"/>
<keyword evidence="3" id="KW-1185">Reference proteome</keyword>
<name>A0ABN3JIN5_9ACTN</name>
<gene>
    <name evidence="2" type="ORF">GCM10010191_51830</name>
</gene>
<feature type="transmembrane region" description="Helical" evidence="1">
    <location>
        <begin position="474"/>
        <end position="502"/>
    </location>
</feature>
<keyword evidence="1" id="KW-0812">Transmembrane</keyword>
<dbReference type="Proteomes" id="UP001501231">
    <property type="component" value="Unassembled WGS sequence"/>
</dbReference>
<evidence type="ECO:0000313" key="2">
    <source>
        <dbReference type="EMBL" id="GAA2431641.1"/>
    </source>
</evidence>
<dbReference type="Gene3D" id="3.40.50.300">
    <property type="entry name" value="P-loop containing nucleotide triphosphate hydrolases"/>
    <property type="match status" value="1"/>
</dbReference>
<dbReference type="SUPFAM" id="SSF52540">
    <property type="entry name" value="P-loop containing nucleoside triphosphate hydrolases"/>
    <property type="match status" value="1"/>
</dbReference>
<feature type="transmembrane region" description="Helical" evidence="1">
    <location>
        <begin position="635"/>
        <end position="652"/>
    </location>
</feature>
<feature type="transmembrane region" description="Helical" evidence="1">
    <location>
        <begin position="420"/>
        <end position="437"/>
    </location>
</feature>
<organism evidence="2 3">
    <name type="scientific">Actinomadura vinacea</name>
    <dbReference type="NCBI Taxonomy" id="115336"/>
    <lineage>
        <taxon>Bacteria</taxon>
        <taxon>Bacillati</taxon>
        <taxon>Actinomycetota</taxon>
        <taxon>Actinomycetes</taxon>
        <taxon>Streptosporangiales</taxon>
        <taxon>Thermomonosporaceae</taxon>
        <taxon>Actinomadura</taxon>
    </lineage>
</organism>
<evidence type="ECO:0008006" key="4">
    <source>
        <dbReference type="Google" id="ProtNLM"/>
    </source>
</evidence>
<sequence length="745" mass="79834">MRVAATAVVGLVLLPVTINLATGGVAPRWAIPGVLVLGVAATWLAVAQYRADRRTSPSGRFPARFRDKALRRIRRELDARLADQPGIWAGIGLVDVPERVRVPDEMTVVDESSSPPDGVVGAFEQSSRSLLLLGAPGTGKTTQLLDLADRLLAAAETSDDQPIPVVLGLSSFDDRPVPRRTSFRRLPVPWTRRGSTGDEFDSANRWLFKALRQQHGLGRQVAEEWLSAHRLVLLLDGLDEVPATRRRTCVRWINHLQDRFRVPPMAVCSRDLDYADTGESLALQHAVRIAPLYREKVVAWLDSGGPALDHVRHSIDSDPTLWDLLDAPLWLHVLAAVSEPSRARGGTLAERRRALLDAYVDEAVRRGDQSHGYTRDDVVRWLGRLAGRSDVVATRLGPGLVGLTYWGLPADAVRAVKNGLTGPLMAVVALAGSAVLLRHAGAAVAGAALATALGVLLIWRMAVEGPAASTVRPVGLPGLCAIVALVGALLSGAAMAAGMGMSRLVELFPRLSDTEGGEPGTAIDWIVVLVAFVSVGVVGGIGLAVVLLVSDLRSASPRALRMFAVRIVPSIAVALVVVGAAGYFLGLAYFALIAIPAPYVVTGACALAFFAAGGAVGFLTDAMSGGRAEDEDREMWVAFIGVTGGLTGFLLMAAMRQGWISRPLFFHFLAVGIGAGIGLYVAAQCRRLNLYSSPLTAPFLVSVGYLPRRLNRFLRYAARKDLLRSQGSTYRIRHQLFAEHFADRS</sequence>
<protein>
    <recommendedName>
        <fullName evidence="4">NACHT domain-containing protein</fullName>
    </recommendedName>
</protein>
<feature type="transmembrane region" description="Helical" evidence="1">
    <location>
        <begin position="29"/>
        <end position="47"/>
    </location>
</feature>
<dbReference type="EMBL" id="BAAARW010000020">
    <property type="protein sequence ID" value="GAA2431641.1"/>
    <property type="molecule type" value="Genomic_DNA"/>
</dbReference>
<feature type="transmembrane region" description="Helical" evidence="1">
    <location>
        <begin position="443"/>
        <end position="462"/>
    </location>
</feature>
<keyword evidence="1" id="KW-1133">Transmembrane helix</keyword>
<comment type="caution">
    <text evidence="2">The sequence shown here is derived from an EMBL/GenBank/DDBJ whole genome shotgun (WGS) entry which is preliminary data.</text>
</comment>
<feature type="transmembrane region" description="Helical" evidence="1">
    <location>
        <begin position="599"/>
        <end position="623"/>
    </location>
</feature>
<feature type="transmembrane region" description="Helical" evidence="1">
    <location>
        <begin position="570"/>
        <end position="593"/>
    </location>
</feature>
<feature type="transmembrane region" description="Helical" evidence="1">
    <location>
        <begin position="522"/>
        <end position="549"/>
    </location>
</feature>
<accession>A0ABN3JIN5</accession>
<dbReference type="InterPro" id="IPR027417">
    <property type="entry name" value="P-loop_NTPase"/>
</dbReference>